<evidence type="ECO:0000256" key="1">
    <source>
        <dbReference type="ARBA" id="ARBA00022729"/>
    </source>
</evidence>
<accession>A0ABV7F1D0</accession>
<dbReference type="Proteomes" id="UP001595530">
    <property type="component" value="Unassembled WGS sequence"/>
</dbReference>
<evidence type="ECO:0000256" key="2">
    <source>
        <dbReference type="SAM" id="SignalP"/>
    </source>
</evidence>
<keyword evidence="3" id="KW-0449">Lipoprotein</keyword>
<comment type="caution">
    <text evidence="3">The sequence shown here is derived from an EMBL/GenBank/DDBJ whole genome shotgun (WGS) entry which is preliminary data.</text>
</comment>
<keyword evidence="4" id="KW-1185">Reference proteome</keyword>
<gene>
    <name evidence="3" type="ORF">ACFOFO_08270</name>
</gene>
<dbReference type="Pfam" id="PF03548">
    <property type="entry name" value="LolA"/>
    <property type="match status" value="1"/>
</dbReference>
<sequence length="205" mass="22360">MRNSINRCLLIASLWLCATPSWAGAPVVQIQNMLAKPNVLCGRFDQSKQLAGLKKPLQSNGRFCVVAGKGVLWRTLQPFPNTLRLTRDEIVHLQGERVAMRLDAKQEPVVKMINSVLFSLLAGDLSQLENLFELEGAIHGNNWNVALKARQPALAKAIGSITMEGGAYVKHLTMTEASGDQTVITFSNVQTGDAAMSADEGKLFE</sequence>
<reference evidence="4" key="1">
    <citation type="journal article" date="2019" name="Int. J. Syst. Evol. Microbiol.">
        <title>The Global Catalogue of Microorganisms (GCM) 10K type strain sequencing project: providing services to taxonomists for standard genome sequencing and annotation.</title>
        <authorList>
            <consortium name="The Broad Institute Genomics Platform"/>
            <consortium name="The Broad Institute Genome Sequencing Center for Infectious Disease"/>
            <person name="Wu L."/>
            <person name="Ma J."/>
        </authorList>
    </citation>
    <scope>NUCLEOTIDE SEQUENCE [LARGE SCALE GENOMIC DNA]</scope>
    <source>
        <strain evidence="4">KCTC 42986</strain>
    </source>
</reference>
<proteinExistence type="predicted"/>
<dbReference type="CDD" id="cd16325">
    <property type="entry name" value="LolA"/>
    <property type="match status" value="1"/>
</dbReference>
<dbReference type="EMBL" id="JBHRTP010000023">
    <property type="protein sequence ID" value="MFC3107954.1"/>
    <property type="molecule type" value="Genomic_DNA"/>
</dbReference>
<evidence type="ECO:0000313" key="4">
    <source>
        <dbReference type="Proteomes" id="UP001595530"/>
    </source>
</evidence>
<feature type="chain" id="PRO_5047184644" evidence="2">
    <location>
        <begin position="24"/>
        <end position="205"/>
    </location>
</feature>
<organism evidence="3 4">
    <name type="scientific">Undibacterium arcticum</name>
    <dbReference type="NCBI Taxonomy" id="1762892"/>
    <lineage>
        <taxon>Bacteria</taxon>
        <taxon>Pseudomonadati</taxon>
        <taxon>Pseudomonadota</taxon>
        <taxon>Betaproteobacteria</taxon>
        <taxon>Burkholderiales</taxon>
        <taxon>Oxalobacteraceae</taxon>
        <taxon>Undibacterium</taxon>
    </lineage>
</organism>
<dbReference type="RefSeq" id="WP_390323846.1">
    <property type="nucleotide sequence ID" value="NZ_JBHRTP010000023.1"/>
</dbReference>
<protein>
    <submittedName>
        <fullName evidence="3">Outer membrane lipoprotein carrier protein LolA</fullName>
    </submittedName>
</protein>
<dbReference type="SUPFAM" id="SSF89392">
    <property type="entry name" value="Prokaryotic lipoproteins and lipoprotein localization factors"/>
    <property type="match status" value="1"/>
</dbReference>
<keyword evidence="1 2" id="KW-0732">Signal</keyword>
<dbReference type="InterPro" id="IPR004564">
    <property type="entry name" value="OM_lipoprot_carrier_LolA-like"/>
</dbReference>
<dbReference type="InterPro" id="IPR029046">
    <property type="entry name" value="LolA/LolB/LppX"/>
</dbReference>
<name>A0ABV7F1D0_9BURK</name>
<feature type="signal peptide" evidence="2">
    <location>
        <begin position="1"/>
        <end position="23"/>
    </location>
</feature>
<dbReference type="Gene3D" id="2.50.20.10">
    <property type="entry name" value="Lipoprotein localisation LolA/LolB/LppX"/>
    <property type="match status" value="1"/>
</dbReference>
<evidence type="ECO:0000313" key="3">
    <source>
        <dbReference type="EMBL" id="MFC3107954.1"/>
    </source>
</evidence>